<dbReference type="Proteomes" id="UP000199423">
    <property type="component" value="Unassembled WGS sequence"/>
</dbReference>
<dbReference type="GO" id="GO:0006355">
    <property type="term" value="P:regulation of DNA-templated transcription"/>
    <property type="evidence" value="ECO:0007669"/>
    <property type="project" value="InterPro"/>
</dbReference>
<protein>
    <submittedName>
        <fullName evidence="5">LuxR family transcriptional regulator, quorum sensing-dependent transcriptional regulator</fullName>
    </submittedName>
</protein>
<gene>
    <name evidence="5" type="ORF">SAMN04488557_0087</name>
</gene>
<keyword evidence="3" id="KW-0804">Transcription</keyword>
<dbReference type="SUPFAM" id="SSF46894">
    <property type="entry name" value="C-terminal effector domain of the bipartite response regulators"/>
    <property type="match status" value="1"/>
</dbReference>
<reference evidence="6" key="1">
    <citation type="submission" date="2016-10" db="EMBL/GenBank/DDBJ databases">
        <authorList>
            <person name="Varghese N."/>
            <person name="Submissions S."/>
        </authorList>
    </citation>
    <scope>NUCLEOTIDE SEQUENCE [LARGE SCALE GENOMIC DNA]</scope>
    <source>
        <strain evidence="6">DSM 1565</strain>
    </source>
</reference>
<proteinExistence type="predicted"/>
<dbReference type="InterPro" id="IPR000792">
    <property type="entry name" value="Tscrpt_reg_LuxR_C"/>
</dbReference>
<dbReference type="Pfam" id="PF03472">
    <property type="entry name" value="Autoind_bind"/>
    <property type="match status" value="1"/>
</dbReference>
<dbReference type="SMART" id="SM00421">
    <property type="entry name" value="HTH_LUXR"/>
    <property type="match status" value="1"/>
</dbReference>
<dbReference type="OrthoDB" id="3170288at2"/>
<evidence type="ECO:0000313" key="6">
    <source>
        <dbReference type="Proteomes" id="UP000199423"/>
    </source>
</evidence>
<dbReference type="Pfam" id="PF00196">
    <property type="entry name" value="GerE"/>
    <property type="match status" value="1"/>
</dbReference>
<dbReference type="Gene3D" id="1.10.10.10">
    <property type="entry name" value="Winged helix-like DNA-binding domain superfamily/Winged helix DNA-binding domain"/>
    <property type="match status" value="1"/>
</dbReference>
<evidence type="ECO:0000259" key="4">
    <source>
        <dbReference type="PROSITE" id="PS50043"/>
    </source>
</evidence>
<feature type="domain" description="HTH luxR-type" evidence="4">
    <location>
        <begin position="188"/>
        <end position="253"/>
    </location>
</feature>
<dbReference type="PRINTS" id="PR00038">
    <property type="entry name" value="HTHLUXR"/>
</dbReference>
<dbReference type="GO" id="GO:0003677">
    <property type="term" value="F:DNA binding"/>
    <property type="evidence" value="ECO:0007669"/>
    <property type="project" value="UniProtKB-KW"/>
</dbReference>
<keyword evidence="6" id="KW-1185">Reference proteome</keyword>
<dbReference type="InterPro" id="IPR036693">
    <property type="entry name" value="TF_LuxR_autoind-bd_dom_sf"/>
</dbReference>
<dbReference type="CDD" id="cd06170">
    <property type="entry name" value="LuxR_C_like"/>
    <property type="match status" value="1"/>
</dbReference>
<dbReference type="EMBL" id="FPCH01000001">
    <property type="protein sequence ID" value="SFV25748.1"/>
    <property type="molecule type" value="Genomic_DNA"/>
</dbReference>
<accession>A0A1I7MTM1</accession>
<evidence type="ECO:0000256" key="1">
    <source>
        <dbReference type="ARBA" id="ARBA00023015"/>
    </source>
</evidence>
<dbReference type="InterPro" id="IPR016032">
    <property type="entry name" value="Sig_transdc_resp-reg_C-effctor"/>
</dbReference>
<dbReference type="AlphaFoldDB" id="A0A1I7MTM1"/>
<sequence length="257" mass="29067">MTVEEAISAVEASSDLDELRDTLQKIAEDYGFASFNFLDVGNPHQDVPFYMGTTGTAWESDYKSNKFVHVDHCVKFARRTNTPFSWDEVPLPSVPSGPKPGAYKIMEAARDHGFNNGVVVPFHYRDRLGRMNSSLCSFYWKDTISRFRFMLMRKKIDLHVVLVYWVQRAVDLIAEKHRDDPNRLLAPESVSSVPLSDRERDALAWAGRGKTVGETAEILGLSEETIKSHLRNAMRKLGAANKTHAAVRALYLGLIDY</sequence>
<evidence type="ECO:0000256" key="3">
    <source>
        <dbReference type="ARBA" id="ARBA00023163"/>
    </source>
</evidence>
<dbReference type="InterPro" id="IPR005143">
    <property type="entry name" value="TF_LuxR_autoind-bd_dom"/>
</dbReference>
<dbReference type="InterPro" id="IPR036388">
    <property type="entry name" value="WH-like_DNA-bd_sf"/>
</dbReference>
<dbReference type="SUPFAM" id="SSF75516">
    <property type="entry name" value="Pheromone-binding domain of LuxR-like quorum-sensing transcription factors"/>
    <property type="match status" value="1"/>
</dbReference>
<dbReference type="PROSITE" id="PS50043">
    <property type="entry name" value="HTH_LUXR_2"/>
    <property type="match status" value="1"/>
</dbReference>
<organism evidence="5 6">
    <name type="scientific">Hyphomicrobium facile</name>
    <dbReference type="NCBI Taxonomy" id="51670"/>
    <lineage>
        <taxon>Bacteria</taxon>
        <taxon>Pseudomonadati</taxon>
        <taxon>Pseudomonadota</taxon>
        <taxon>Alphaproteobacteria</taxon>
        <taxon>Hyphomicrobiales</taxon>
        <taxon>Hyphomicrobiaceae</taxon>
        <taxon>Hyphomicrobium</taxon>
    </lineage>
</organism>
<evidence type="ECO:0000313" key="5">
    <source>
        <dbReference type="EMBL" id="SFV25748.1"/>
    </source>
</evidence>
<dbReference type="RefSeq" id="WP_092862658.1">
    <property type="nucleotide sequence ID" value="NZ_FPCH01000001.1"/>
</dbReference>
<dbReference type="PANTHER" id="PTHR44688:SF16">
    <property type="entry name" value="DNA-BINDING TRANSCRIPTIONAL ACTIVATOR DEVR_DOSR"/>
    <property type="match status" value="1"/>
</dbReference>
<dbReference type="STRING" id="51670.SAMN04488557_0087"/>
<keyword evidence="1" id="KW-0805">Transcription regulation</keyword>
<dbReference type="PANTHER" id="PTHR44688">
    <property type="entry name" value="DNA-BINDING TRANSCRIPTIONAL ACTIVATOR DEVR_DOSR"/>
    <property type="match status" value="1"/>
</dbReference>
<evidence type="ECO:0000256" key="2">
    <source>
        <dbReference type="ARBA" id="ARBA00023125"/>
    </source>
</evidence>
<keyword evidence="2" id="KW-0238">DNA-binding</keyword>
<dbReference type="Gene3D" id="3.30.450.80">
    <property type="entry name" value="Transcription factor LuxR-like, autoinducer-binding domain"/>
    <property type="match status" value="1"/>
</dbReference>
<name>A0A1I7MTM1_9HYPH</name>